<gene>
    <name evidence="4 6" type="primary">msrA</name>
    <name evidence="6" type="ORF">IAC94_03560</name>
</gene>
<dbReference type="Gene3D" id="3.30.1060.10">
    <property type="entry name" value="Peptide methionine sulphoxide reductase MsrA"/>
    <property type="match status" value="1"/>
</dbReference>
<dbReference type="SUPFAM" id="SSF55729">
    <property type="entry name" value="Acyl-CoA N-acyltransferases (Nat)"/>
    <property type="match status" value="1"/>
</dbReference>
<dbReference type="Proteomes" id="UP000886744">
    <property type="component" value="Unassembled WGS sequence"/>
</dbReference>
<evidence type="ECO:0000259" key="5">
    <source>
        <dbReference type="PROSITE" id="PS51186"/>
    </source>
</evidence>
<evidence type="ECO:0000256" key="3">
    <source>
        <dbReference type="ARBA" id="ARBA00048782"/>
    </source>
</evidence>
<name>A0A9D1E0R4_9BACT</name>
<reference evidence="6" key="2">
    <citation type="journal article" date="2021" name="PeerJ">
        <title>Extensive microbial diversity within the chicken gut microbiome revealed by metagenomics and culture.</title>
        <authorList>
            <person name="Gilroy R."/>
            <person name="Ravi A."/>
            <person name="Getino M."/>
            <person name="Pursley I."/>
            <person name="Horton D.L."/>
            <person name="Alikhan N.F."/>
            <person name="Baker D."/>
            <person name="Gharbi K."/>
            <person name="Hall N."/>
            <person name="Watson M."/>
            <person name="Adriaenssens E.M."/>
            <person name="Foster-Nyarko E."/>
            <person name="Jarju S."/>
            <person name="Secka A."/>
            <person name="Antonio M."/>
            <person name="Oren A."/>
            <person name="Chaudhuri R.R."/>
            <person name="La Ragione R."/>
            <person name="Hildebrand F."/>
            <person name="Pallen M.J."/>
        </authorList>
    </citation>
    <scope>NUCLEOTIDE SEQUENCE</scope>
    <source>
        <strain evidence="6">ChiHjej13B12-12457</strain>
    </source>
</reference>
<comment type="function">
    <text evidence="4">Has an important function as a repair enzyme for proteins that have been inactivated by oxidation. Catalyzes the reversible oxidation-reduction of methionine sulfoxide in proteins to methionine.</text>
</comment>
<evidence type="ECO:0000256" key="4">
    <source>
        <dbReference type="HAMAP-Rule" id="MF_01401"/>
    </source>
</evidence>
<dbReference type="PANTHER" id="PTHR41368">
    <property type="entry name" value="PROTEIN YGHO"/>
    <property type="match status" value="1"/>
</dbReference>
<organism evidence="6 7">
    <name type="scientific">Candidatus Coprenecus avistercoris</name>
    <dbReference type="NCBI Taxonomy" id="2840730"/>
    <lineage>
        <taxon>Bacteria</taxon>
        <taxon>Pseudomonadati</taxon>
        <taxon>Bacteroidota</taxon>
        <taxon>Bacteroidia</taxon>
        <taxon>Bacteroidales</taxon>
        <taxon>Rikenellaceae</taxon>
        <taxon>Rikenellaceae incertae sedis</taxon>
        <taxon>Candidatus Coprenecus</taxon>
    </lineage>
</organism>
<dbReference type="PANTHER" id="PTHR41368:SF1">
    <property type="entry name" value="PROTEIN YGHO"/>
    <property type="match status" value="1"/>
</dbReference>
<comment type="catalytic activity">
    <reaction evidence="3 4">
        <text>[thioredoxin]-disulfide + L-methionine + H2O = L-methionine (S)-S-oxide + [thioredoxin]-dithiol</text>
        <dbReference type="Rhea" id="RHEA:19993"/>
        <dbReference type="Rhea" id="RHEA-COMP:10698"/>
        <dbReference type="Rhea" id="RHEA-COMP:10700"/>
        <dbReference type="ChEBI" id="CHEBI:15377"/>
        <dbReference type="ChEBI" id="CHEBI:29950"/>
        <dbReference type="ChEBI" id="CHEBI:50058"/>
        <dbReference type="ChEBI" id="CHEBI:57844"/>
        <dbReference type="ChEBI" id="CHEBI:58772"/>
        <dbReference type="EC" id="1.8.4.11"/>
    </reaction>
</comment>
<dbReference type="NCBIfam" id="TIGR00401">
    <property type="entry name" value="msrA"/>
    <property type="match status" value="1"/>
</dbReference>
<dbReference type="InterPro" id="IPR000182">
    <property type="entry name" value="GNAT_dom"/>
</dbReference>
<comment type="caution">
    <text evidence="6">The sequence shown here is derived from an EMBL/GenBank/DDBJ whole genome shotgun (WGS) entry which is preliminary data.</text>
</comment>
<dbReference type="GO" id="GO:0008113">
    <property type="term" value="F:peptide-methionine (S)-S-oxide reductase activity"/>
    <property type="evidence" value="ECO:0007669"/>
    <property type="project" value="UniProtKB-UniRule"/>
</dbReference>
<dbReference type="InterPro" id="IPR016181">
    <property type="entry name" value="Acyl_CoA_acyltransferase"/>
</dbReference>
<sequence>MSIVIKEVLTLKDLKRFVRFPRELYKNDPLYVPPLDADEMNSLRKTNPAFAHCESRYWLAYKDGEIVGRIAGIINHNANSDWNEQNIRFGWLDMIDDIEVTEALVDTVAEWGREKGLETMNGPWGFSDMDKEGLLVEGFDREPSITTLYNFPYYGVHLEKLGFRKEVDWIQRRLLVPEAVPEKLVAYDKIIREKYGVSVIVPRKAKDIKRRAEEIFAVLNDSYSVLHEFTRLTDKQVQMYIAQYMPFINKNMICVVVDQNDRVVGFAITMPSLSDGFRKAGGKLFPFGFIHILKSLRTFHTVECYLIGVIPEYKHKGINALIFNYLQSNYIKMGFKDVVSNPQLENNLAVQRLFDYYDTEFYQRRRCYTRSLVEGRPTTETAIFAAGCFWGVQHYMDKAPGVLSTTVGYIGGHRRNPTYEEVKSHKTGHYEAIRVEFDPAQTSYEKLCKLFFEIHDPAQLDGQGPDLGPQYLSGIFFTSGLQKSKAEEVMALLRRRGYEVNTFIAPAASVTTPDTPVDQTFWPAEDYHQHYYEKTGGSPYCHFRTRKF</sequence>
<dbReference type="InterPro" id="IPR039968">
    <property type="entry name" value="BcerS-like"/>
</dbReference>
<dbReference type="AlphaFoldDB" id="A0A9D1E0R4"/>
<dbReference type="GO" id="GO:0016747">
    <property type="term" value="F:acyltransferase activity, transferring groups other than amino-acyl groups"/>
    <property type="evidence" value="ECO:0007669"/>
    <property type="project" value="InterPro"/>
</dbReference>
<evidence type="ECO:0000256" key="1">
    <source>
        <dbReference type="ARBA" id="ARBA00023002"/>
    </source>
</evidence>
<dbReference type="InterPro" id="IPR002569">
    <property type="entry name" value="Met_Sox_Rdtase_MsrA_dom"/>
</dbReference>
<reference evidence="6" key="1">
    <citation type="submission" date="2020-10" db="EMBL/GenBank/DDBJ databases">
        <authorList>
            <person name="Gilroy R."/>
        </authorList>
    </citation>
    <scope>NUCLEOTIDE SEQUENCE</scope>
    <source>
        <strain evidence="6">ChiHjej13B12-12457</strain>
    </source>
</reference>
<dbReference type="PROSITE" id="PS51186">
    <property type="entry name" value="GNAT"/>
    <property type="match status" value="1"/>
</dbReference>
<accession>A0A9D1E0R4</accession>
<dbReference type="Pfam" id="PF01625">
    <property type="entry name" value="PMSR"/>
    <property type="match status" value="1"/>
</dbReference>
<comment type="catalytic activity">
    <reaction evidence="2 4">
        <text>L-methionyl-[protein] + [thioredoxin]-disulfide + H2O = L-methionyl-(S)-S-oxide-[protein] + [thioredoxin]-dithiol</text>
        <dbReference type="Rhea" id="RHEA:14217"/>
        <dbReference type="Rhea" id="RHEA-COMP:10698"/>
        <dbReference type="Rhea" id="RHEA-COMP:10700"/>
        <dbReference type="Rhea" id="RHEA-COMP:12313"/>
        <dbReference type="Rhea" id="RHEA-COMP:12315"/>
        <dbReference type="ChEBI" id="CHEBI:15377"/>
        <dbReference type="ChEBI" id="CHEBI:16044"/>
        <dbReference type="ChEBI" id="CHEBI:29950"/>
        <dbReference type="ChEBI" id="CHEBI:44120"/>
        <dbReference type="ChEBI" id="CHEBI:50058"/>
        <dbReference type="EC" id="1.8.4.11"/>
    </reaction>
</comment>
<keyword evidence="1 4" id="KW-0560">Oxidoreductase</keyword>
<dbReference type="Gene3D" id="3.40.630.30">
    <property type="match status" value="1"/>
</dbReference>
<feature type="active site" evidence="4">
    <location>
        <position position="388"/>
    </location>
</feature>
<dbReference type="HAMAP" id="MF_01401">
    <property type="entry name" value="MsrA"/>
    <property type="match status" value="1"/>
</dbReference>
<dbReference type="EMBL" id="DVHI01000044">
    <property type="protein sequence ID" value="HIR62585.1"/>
    <property type="molecule type" value="Genomic_DNA"/>
</dbReference>
<dbReference type="InterPro" id="IPR036509">
    <property type="entry name" value="Met_Sox_Rdtase_MsrA_sf"/>
</dbReference>
<evidence type="ECO:0000313" key="7">
    <source>
        <dbReference type="Proteomes" id="UP000886744"/>
    </source>
</evidence>
<evidence type="ECO:0000256" key="2">
    <source>
        <dbReference type="ARBA" id="ARBA00047806"/>
    </source>
</evidence>
<proteinExistence type="inferred from homology"/>
<evidence type="ECO:0000313" key="6">
    <source>
        <dbReference type="EMBL" id="HIR62585.1"/>
    </source>
</evidence>
<dbReference type="EC" id="1.8.4.11" evidence="4"/>
<feature type="domain" description="N-acetyltransferase" evidence="5">
    <location>
        <begin position="3"/>
        <end position="187"/>
    </location>
</feature>
<dbReference type="SUPFAM" id="SSF55068">
    <property type="entry name" value="Peptide methionine sulfoxide reductase"/>
    <property type="match status" value="1"/>
</dbReference>
<protein>
    <recommendedName>
        <fullName evidence="4">Peptide methionine sulfoxide reductase MsrA</fullName>
        <shortName evidence="4">Protein-methionine-S-oxide reductase</shortName>
        <ecNumber evidence="4">1.8.4.11</ecNumber>
    </recommendedName>
    <alternativeName>
        <fullName evidence="4">Peptide-methionine (S)-S-oxide reductase</fullName>
        <shortName evidence="4">Peptide Met(O) reductase</shortName>
    </alternativeName>
</protein>
<comment type="similarity">
    <text evidence="4">Belongs to the MsrA Met sulfoxide reductase family.</text>
</comment>